<keyword evidence="1" id="KW-0812">Transmembrane</keyword>
<sequence>MYSLNRTGISADALKFVWLVKGLVGFGVFHSMGKTVFWLKSLHQLGFMRFFSFYFLD</sequence>
<proteinExistence type="predicted"/>
<dbReference type="EMBL" id="FPHZ01000057">
    <property type="protein sequence ID" value="SFV87653.1"/>
    <property type="molecule type" value="Genomic_DNA"/>
</dbReference>
<dbReference type="AlphaFoldDB" id="A0A1W1E101"/>
<gene>
    <name evidence="2" type="ORF">MNB_SUP05-SYMBIONT-5-1258</name>
</gene>
<organism evidence="2">
    <name type="scientific">hydrothermal vent metagenome</name>
    <dbReference type="NCBI Taxonomy" id="652676"/>
    <lineage>
        <taxon>unclassified sequences</taxon>
        <taxon>metagenomes</taxon>
        <taxon>ecological metagenomes</taxon>
    </lineage>
</organism>
<evidence type="ECO:0000313" key="2">
    <source>
        <dbReference type="EMBL" id="SFV87653.1"/>
    </source>
</evidence>
<name>A0A1W1E101_9ZZZZ</name>
<keyword evidence="1" id="KW-0472">Membrane</keyword>
<evidence type="ECO:0000256" key="1">
    <source>
        <dbReference type="SAM" id="Phobius"/>
    </source>
</evidence>
<reference evidence="2" key="1">
    <citation type="submission" date="2016-10" db="EMBL/GenBank/DDBJ databases">
        <authorList>
            <person name="de Groot N.N."/>
        </authorList>
    </citation>
    <scope>NUCLEOTIDE SEQUENCE</scope>
</reference>
<accession>A0A1W1E101</accession>
<keyword evidence="1" id="KW-1133">Transmembrane helix</keyword>
<feature type="transmembrane region" description="Helical" evidence="1">
    <location>
        <begin position="16"/>
        <end position="39"/>
    </location>
</feature>
<protein>
    <submittedName>
        <fullName evidence="2">Uncharacterized protein</fullName>
    </submittedName>
</protein>